<dbReference type="PANTHER" id="PTHR23020:SF41">
    <property type="entry name" value="AMINOGLYCOSIDE PHOSPHOTRANSFERASE DOMAIN-CONTAINING PROTEIN"/>
    <property type="match status" value="1"/>
</dbReference>
<dbReference type="SMART" id="SM00587">
    <property type="entry name" value="CHK"/>
    <property type="match status" value="1"/>
</dbReference>
<reference evidence="2 3" key="1">
    <citation type="submission" date="2023-10" db="EMBL/GenBank/DDBJ databases">
        <title>Draft genome sequence of Xylaria bambusicola isolate GMP-LS, the root and basal stem rot pathogen of sugarcane in Indonesia.</title>
        <authorList>
            <person name="Selvaraj P."/>
            <person name="Muralishankar V."/>
            <person name="Muruganantham S."/>
            <person name="Sp S."/>
            <person name="Haryani S."/>
            <person name="Lau K.J.X."/>
            <person name="Naqvi N.I."/>
        </authorList>
    </citation>
    <scope>NUCLEOTIDE SEQUENCE [LARGE SCALE GENOMIC DNA]</scope>
    <source>
        <strain evidence="2">GMP-LS</strain>
    </source>
</reference>
<dbReference type="Pfam" id="PF02958">
    <property type="entry name" value="EcKL"/>
    <property type="match status" value="1"/>
</dbReference>
<dbReference type="SUPFAM" id="SSF56112">
    <property type="entry name" value="Protein kinase-like (PK-like)"/>
    <property type="match status" value="1"/>
</dbReference>
<gene>
    <name evidence="2" type="ORF">RRF57_007011</name>
</gene>
<accession>A0AAN7Z787</accession>
<keyword evidence="3" id="KW-1185">Reference proteome</keyword>
<dbReference type="InterPro" id="IPR015897">
    <property type="entry name" value="CHK_kinase-like"/>
</dbReference>
<dbReference type="InterPro" id="IPR052961">
    <property type="entry name" value="Oxido-Kinase-like_Enzymes"/>
</dbReference>
<protein>
    <recommendedName>
        <fullName evidence="1">CHK kinase-like domain-containing protein</fullName>
    </recommendedName>
</protein>
<dbReference type="InterPro" id="IPR011009">
    <property type="entry name" value="Kinase-like_dom_sf"/>
</dbReference>
<evidence type="ECO:0000313" key="3">
    <source>
        <dbReference type="Proteomes" id="UP001305414"/>
    </source>
</evidence>
<proteinExistence type="predicted"/>
<name>A0AAN7Z787_9PEZI</name>
<dbReference type="Proteomes" id="UP001305414">
    <property type="component" value="Unassembled WGS sequence"/>
</dbReference>
<dbReference type="InterPro" id="IPR004119">
    <property type="entry name" value="EcKL"/>
</dbReference>
<evidence type="ECO:0000313" key="2">
    <source>
        <dbReference type="EMBL" id="KAK5631297.1"/>
    </source>
</evidence>
<organism evidence="2 3">
    <name type="scientific">Xylaria bambusicola</name>
    <dbReference type="NCBI Taxonomy" id="326684"/>
    <lineage>
        <taxon>Eukaryota</taxon>
        <taxon>Fungi</taxon>
        <taxon>Dikarya</taxon>
        <taxon>Ascomycota</taxon>
        <taxon>Pezizomycotina</taxon>
        <taxon>Sordariomycetes</taxon>
        <taxon>Xylariomycetidae</taxon>
        <taxon>Xylariales</taxon>
        <taxon>Xylariaceae</taxon>
        <taxon>Xylaria</taxon>
    </lineage>
</organism>
<sequence>MADTIVEQRNVSLPALDGRLDQQLNTPPKSKLPAVASDISPAWLTSVLGVKVRSVKRTNEVPGTATKLYVTAKNENGERRLCVKGGFNPAFIEQMPWIVMIYQREVEFFNRIAPTLKGMDLPKAWWADYNQSQGIVVMEDLAARGCTFGNPVETWPVYRVRQGVEQLAALHAKTWGVQPADYPWLTSDYDQAILTLMQTYGAVTNGPDRPYVHEYLRDQDRVTAVLKKHYRSRNPKFQCLLHGDAHLGNTYLDRGAPRFLDWQMIHIGSAFHDVAYYIAGALTVENRRMYEWRLLDHYLSILAKFGVRENLKTSDEDLRIEYRKAFLAGVGWLMCPYQMQPRECVHAMAGRYAAALDDHKVLELVESLLSLRLLRKGFHSTLYLAGWVRRSGA</sequence>
<evidence type="ECO:0000259" key="1">
    <source>
        <dbReference type="SMART" id="SM00587"/>
    </source>
</evidence>
<dbReference type="AlphaFoldDB" id="A0AAN7Z787"/>
<dbReference type="EMBL" id="JAWHQM010000019">
    <property type="protein sequence ID" value="KAK5631297.1"/>
    <property type="molecule type" value="Genomic_DNA"/>
</dbReference>
<dbReference type="PANTHER" id="PTHR23020">
    <property type="entry name" value="UNCHARACTERIZED NUCLEAR HORMONE RECEPTOR-RELATED"/>
    <property type="match status" value="1"/>
</dbReference>
<feature type="domain" description="CHK kinase-like" evidence="1">
    <location>
        <begin position="136"/>
        <end position="308"/>
    </location>
</feature>
<dbReference type="Gene3D" id="3.90.1200.10">
    <property type="match status" value="1"/>
</dbReference>
<comment type="caution">
    <text evidence="2">The sequence shown here is derived from an EMBL/GenBank/DDBJ whole genome shotgun (WGS) entry which is preliminary data.</text>
</comment>